<dbReference type="RefSeq" id="WP_342806198.1">
    <property type="nucleotide sequence ID" value="NZ_JAOPJZ010000001.1"/>
</dbReference>
<dbReference type="EMBL" id="JAOPJZ010000001">
    <property type="protein sequence ID" value="MCU4750940.1"/>
    <property type="molecule type" value="Genomic_DNA"/>
</dbReference>
<keyword evidence="1" id="KW-0472">Membrane</keyword>
<proteinExistence type="predicted"/>
<dbReference type="AlphaFoldDB" id="A0AAP3E5F1"/>
<keyword evidence="1" id="KW-0812">Transmembrane</keyword>
<evidence type="ECO:0000256" key="1">
    <source>
        <dbReference type="SAM" id="Phobius"/>
    </source>
</evidence>
<accession>A0AAP3E5F1</accession>
<name>A0AAP3E5F1_9EURY</name>
<organism evidence="2 3">
    <name type="scientific">Natronosalvus hydrolyticus</name>
    <dbReference type="NCBI Taxonomy" id="2979988"/>
    <lineage>
        <taxon>Archaea</taxon>
        <taxon>Methanobacteriati</taxon>
        <taxon>Methanobacteriota</taxon>
        <taxon>Stenosarchaea group</taxon>
        <taxon>Halobacteria</taxon>
        <taxon>Halobacteriales</taxon>
        <taxon>Natrialbaceae</taxon>
        <taxon>Natronosalvus</taxon>
    </lineage>
</organism>
<keyword evidence="1" id="KW-1133">Transmembrane helix</keyword>
<sequence length="202" mass="23313">MPVLDAIQIFLVSLVLLVGLTNLYLSHISKPKSEIVLNAEVSSRSEAKHMEGEFDYWLYFHANNRGNDNGYVTSAELLRLKFFDEDEPDEVKTLEGRDLEDGVYGQMPLVILQRERENERNERGALLVKEGDVDEILVVLRVFSGELVPLVQKYDQTRAVLEFEIVDSERKYTEVCESEAVRTRELVPHWVDEDPEIVEEQD</sequence>
<comment type="caution">
    <text evidence="2">The sequence shown here is derived from an EMBL/GenBank/DDBJ whole genome shotgun (WGS) entry which is preliminary data.</text>
</comment>
<gene>
    <name evidence="2" type="ORF">OB919_02905</name>
</gene>
<feature type="transmembrane region" description="Helical" evidence="1">
    <location>
        <begin position="6"/>
        <end position="25"/>
    </location>
</feature>
<protein>
    <submittedName>
        <fullName evidence="2">Uncharacterized protein</fullName>
    </submittedName>
</protein>
<reference evidence="2 3" key="1">
    <citation type="submission" date="2022-09" db="EMBL/GenBank/DDBJ databases">
        <title>Enrichment on poylsaccharides allowed isolation of novel metabolic and taxonomic groups of Haloarchaea.</title>
        <authorList>
            <person name="Sorokin D.Y."/>
            <person name="Elcheninov A.G."/>
            <person name="Khizhniak T.V."/>
            <person name="Kolganova T.V."/>
            <person name="Kublanov I.V."/>
        </authorList>
    </citation>
    <scope>NUCLEOTIDE SEQUENCE [LARGE SCALE GENOMIC DNA]</scope>
    <source>
        <strain evidence="2 3">AArc-curdl1</strain>
    </source>
</reference>
<keyword evidence="3" id="KW-1185">Reference proteome</keyword>
<dbReference type="Proteomes" id="UP001321047">
    <property type="component" value="Unassembled WGS sequence"/>
</dbReference>
<evidence type="ECO:0000313" key="3">
    <source>
        <dbReference type="Proteomes" id="UP001321047"/>
    </source>
</evidence>
<evidence type="ECO:0000313" key="2">
    <source>
        <dbReference type="EMBL" id="MCU4750940.1"/>
    </source>
</evidence>